<dbReference type="EMBL" id="WTYM01000033">
    <property type="protein sequence ID" value="MXO59103.1"/>
    <property type="molecule type" value="Genomic_DNA"/>
</dbReference>
<dbReference type="Gene3D" id="3.40.50.150">
    <property type="entry name" value="Vaccinia Virus protein VP39"/>
    <property type="match status" value="1"/>
</dbReference>
<sequence length="341" mass="37259">MSALPPTVDDREIWDAWLSMFKLPILNTAIAVELFPAISDKGLTTEDLAAQLKLDARALAMFLAALCDMGYVEKRLGKWQATSLARTWFHPDGKGNWSHFFDAMDRNEHLRSRLLESIRTGKRPASGTDERPVGWEQGTMPQEVAENIARFMQAHSQAPALGAARMPVWGEVTHLMDVGCGSGVYGIEIAKAWPDIAVTLMDLKEVAFEAGKYVAAAGIGDRVGTASVNMFTEEWPDGPDAHFFSNVFHDWSDETCADLAARSFAALPSGGRIFLNEILMNDDYTGPFHAAAFSLLMLTGTLGKQFSLAEFKVILEGAGFTDVSAQRTGGGYYSLVSARKP</sequence>
<evidence type="ECO:0000256" key="4">
    <source>
        <dbReference type="PIRSR" id="PIRSR005739-1"/>
    </source>
</evidence>
<gene>
    <name evidence="6" type="ORF">GRI89_06060</name>
</gene>
<dbReference type="PROSITE" id="PS51683">
    <property type="entry name" value="SAM_OMT_II"/>
    <property type="match status" value="1"/>
</dbReference>
<dbReference type="CDD" id="cd02440">
    <property type="entry name" value="AdoMet_MTases"/>
    <property type="match status" value="1"/>
</dbReference>
<dbReference type="SUPFAM" id="SSF53335">
    <property type="entry name" value="S-adenosyl-L-methionine-dependent methyltransferases"/>
    <property type="match status" value="1"/>
</dbReference>
<dbReference type="Proteomes" id="UP000433652">
    <property type="component" value="Unassembled WGS sequence"/>
</dbReference>
<reference evidence="6 7" key="1">
    <citation type="submission" date="2019-12" db="EMBL/GenBank/DDBJ databases">
        <title>Genomic-based taxomic classification of the family Erythrobacteraceae.</title>
        <authorList>
            <person name="Xu L."/>
        </authorList>
    </citation>
    <scope>NUCLEOTIDE SEQUENCE [LARGE SCALE GENOMIC DNA]</scope>
    <source>
        <strain evidence="6 7">MCCC 1K01500</strain>
    </source>
</reference>
<feature type="active site" description="Proton acceptor" evidence="4">
    <location>
        <position position="249"/>
    </location>
</feature>
<feature type="domain" description="O-methyltransferase C-terminal" evidence="5">
    <location>
        <begin position="143"/>
        <end position="320"/>
    </location>
</feature>
<dbReference type="PANTHER" id="PTHR43712">
    <property type="entry name" value="PUTATIVE (AFU_ORTHOLOGUE AFUA_4G14580)-RELATED"/>
    <property type="match status" value="1"/>
</dbReference>
<dbReference type="PIRSF" id="PIRSF005739">
    <property type="entry name" value="O-mtase"/>
    <property type="match status" value="1"/>
</dbReference>
<evidence type="ECO:0000256" key="1">
    <source>
        <dbReference type="ARBA" id="ARBA00022603"/>
    </source>
</evidence>
<dbReference type="GO" id="GO:0008171">
    <property type="term" value="F:O-methyltransferase activity"/>
    <property type="evidence" value="ECO:0007669"/>
    <property type="project" value="InterPro"/>
</dbReference>
<proteinExistence type="predicted"/>
<dbReference type="InterPro" id="IPR029063">
    <property type="entry name" value="SAM-dependent_MTases_sf"/>
</dbReference>
<dbReference type="GO" id="GO:0046983">
    <property type="term" value="F:protein dimerization activity"/>
    <property type="evidence" value="ECO:0007669"/>
    <property type="project" value="InterPro"/>
</dbReference>
<evidence type="ECO:0000313" key="6">
    <source>
        <dbReference type="EMBL" id="MXO59103.1"/>
    </source>
</evidence>
<comment type="caution">
    <text evidence="6">The sequence shown here is derived from an EMBL/GenBank/DDBJ whole genome shotgun (WGS) entry which is preliminary data.</text>
</comment>
<dbReference type="InterPro" id="IPR036388">
    <property type="entry name" value="WH-like_DNA-bd_sf"/>
</dbReference>
<keyword evidence="7" id="KW-1185">Reference proteome</keyword>
<dbReference type="InterPro" id="IPR036390">
    <property type="entry name" value="WH_DNA-bd_sf"/>
</dbReference>
<evidence type="ECO:0000256" key="2">
    <source>
        <dbReference type="ARBA" id="ARBA00022679"/>
    </source>
</evidence>
<organism evidence="6 7">
    <name type="scientific">Croceibacterium salegens</name>
    <dbReference type="NCBI Taxonomy" id="1737568"/>
    <lineage>
        <taxon>Bacteria</taxon>
        <taxon>Pseudomonadati</taxon>
        <taxon>Pseudomonadota</taxon>
        <taxon>Alphaproteobacteria</taxon>
        <taxon>Sphingomonadales</taxon>
        <taxon>Erythrobacteraceae</taxon>
        <taxon>Croceibacterium</taxon>
    </lineage>
</organism>
<dbReference type="Gene3D" id="1.10.10.10">
    <property type="entry name" value="Winged helix-like DNA-binding domain superfamily/Winged helix DNA-binding domain"/>
    <property type="match status" value="1"/>
</dbReference>
<dbReference type="InterPro" id="IPR001077">
    <property type="entry name" value="COMT_C"/>
</dbReference>
<name>A0A6I4ST65_9SPHN</name>
<evidence type="ECO:0000259" key="5">
    <source>
        <dbReference type="Pfam" id="PF00891"/>
    </source>
</evidence>
<dbReference type="Pfam" id="PF00891">
    <property type="entry name" value="Methyltransf_2"/>
    <property type="match status" value="1"/>
</dbReference>
<accession>A0A6I4ST65</accession>
<evidence type="ECO:0000313" key="7">
    <source>
        <dbReference type="Proteomes" id="UP000433652"/>
    </source>
</evidence>
<dbReference type="PANTHER" id="PTHR43712:SF2">
    <property type="entry name" value="O-METHYLTRANSFERASE CICE"/>
    <property type="match status" value="1"/>
</dbReference>
<keyword evidence="3" id="KW-0949">S-adenosyl-L-methionine</keyword>
<dbReference type="SUPFAM" id="SSF46785">
    <property type="entry name" value="Winged helix' DNA-binding domain"/>
    <property type="match status" value="1"/>
</dbReference>
<dbReference type="AlphaFoldDB" id="A0A6I4ST65"/>
<dbReference type="OrthoDB" id="7418600at2"/>
<dbReference type="RefSeq" id="WP_159793247.1">
    <property type="nucleotide sequence ID" value="NZ_WTYM01000033.1"/>
</dbReference>
<keyword evidence="2 6" id="KW-0808">Transferase</keyword>
<dbReference type="InterPro" id="IPR016461">
    <property type="entry name" value="COMT-like"/>
</dbReference>
<protein>
    <submittedName>
        <fullName evidence="6">Methyltransferase</fullName>
    </submittedName>
</protein>
<keyword evidence="1 6" id="KW-0489">Methyltransferase</keyword>
<dbReference type="GO" id="GO:0032259">
    <property type="term" value="P:methylation"/>
    <property type="evidence" value="ECO:0007669"/>
    <property type="project" value="UniProtKB-KW"/>
</dbReference>
<evidence type="ECO:0000256" key="3">
    <source>
        <dbReference type="ARBA" id="ARBA00022691"/>
    </source>
</evidence>